<reference evidence="7 8" key="1">
    <citation type="submission" date="2020-01" db="EMBL/GenBank/DDBJ databases">
        <title>A novel Bacillus sp. from Pasinler.</title>
        <authorList>
            <person name="Adiguzel A."/>
            <person name="Ay H."/>
            <person name="Baltaci M.O."/>
        </authorList>
    </citation>
    <scope>NUCLEOTIDE SEQUENCE [LARGE SCALE GENOMIC DNA]</scope>
    <source>
        <strain evidence="7 8">P1</strain>
    </source>
</reference>
<dbReference type="PROSITE" id="PS50072">
    <property type="entry name" value="CSA_PPIASE_2"/>
    <property type="match status" value="1"/>
</dbReference>
<dbReference type="PRINTS" id="PR00153">
    <property type="entry name" value="CSAPPISMRASE"/>
</dbReference>
<evidence type="ECO:0000259" key="6">
    <source>
        <dbReference type="PROSITE" id="PS50072"/>
    </source>
</evidence>
<evidence type="ECO:0000256" key="5">
    <source>
        <dbReference type="RuleBase" id="RU363019"/>
    </source>
</evidence>
<proteinExistence type="inferred from homology"/>
<dbReference type="InterPro" id="IPR002130">
    <property type="entry name" value="Cyclophilin-type_PPIase_dom"/>
</dbReference>
<feature type="chain" id="PRO_5045010301" description="Peptidyl-prolyl cis-trans isomerase" evidence="5">
    <location>
        <begin position="28"/>
        <end position="199"/>
    </location>
</feature>
<dbReference type="EMBL" id="JAACYS010000071">
    <property type="protein sequence ID" value="NCU18648.1"/>
    <property type="molecule type" value="Genomic_DNA"/>
</dbReference>
<dbReference type="EC" id="5.2.1.8" evidence="5"/>
<dbReference type="PANTHER" id="PTHR45625:SF4">
    <property type="entry name" value="PEPTIDYLPROLYL ISOMERASE DOMAIN AND WD REPEAT-CONTAINING PROTEIN 1"/>
    <property type="match status" value="1"/>
</dbReference>
<evidence type="ECO:0000313" key="8">
    <source>
        <dbReference type="Proteomes" id="UP000743899"/>
    </source>
</evidence>
<feature type="domain" description="PPIase cyclophilin-type" evidence="6">
    <location>
        <begin position="32"/>
        <end position="185"/>
    </location>
</feature>
<keyword evidence="5" id="KW-0732">Signal</keyword>
<keyword evidence="3 5" id="KW-0697">Rotamase</keyword>
<evidence type="ECO:0000256" key="2">
    <source>
        <dbReference type="ARBA" id="ARBA00002388"/>
    </source>
</evidence>
<dbReference type="InterPro" id="IPR044666">
    <property type="entry name" value="Cyclophilin_A-like"/>
</dbReference>
<sequence>MKRFSKITLFAVVCILFLLSGCGNKDAKNPIVTIEMEDGGIIKMELYPDAAPNTVANFVSLVEQGFYDGTIFHRVIPGFMIQGGDPLGNGTGGPGYTIKGEFNSNGFENDLKHERGVVSMARAMHPDSAGSQFFIMVEEAPHLDGQYAAFGKVIEGMDVVDQIVSVERNAEDKPLEDQVMKKVTIDTFGVDYPDVEKLQ</sequence>
<organism evidence="7 8">
    <name type="scientific">Pallidibacillus pasinlerensis</name>
    <dbReference type="NCBI Taxonomy" id="2703818"/>
    <lineage>
        <taxon>Bacteria</taxon>
        <taxon>Bacillati</taxon>
        <taxon>Bacillota</taxon>
        <taxon>Bacilli</taxon>
        <taxon>Bacillales</taxon>
        <taxon>Bacillaceae</taxon>
        <taxon>Pallidibacillus</taxon>
    </lineage>
</organism>
<dbReference type="SUPFAM" id="SSF50891">
    <property type="entry name" value="Cyclophilin-like"/>
    <property type="match status" value="1"/>
</dbReference>
<dbReference type="Proteomes" id="UP000743899">
    <property type="component" value="Unassembled WGS sequence"/>
</dbReference>
<comment type="function">
    <text evidence="2 5">PPIases accelerate the folding of proteins. It catalyzes the cis-trans isomerization of proline imidic peptide bonds in oligopeptides.</text>
</comment>
<dbReference type="PROSITE" id="PS00170">
    <property type="entry name" value="CSA_PPIASE_1"/>
    <property type="match status" value="1"/>
</dbReference>
<comment type="caution">
    <text evidence="7">The sequence shown here is derived from an EMBL/GenBank/DDBJ whole genome shotgun (WGS) entry which is preliminary data.</text>
</comment>
<evidence type="ECO:0000313" key="7">
    <source>
        <dbReference type="EMBL" id="NCU18648.1"/>
    </source>
</evidence>
<comment type="similarity">
    <text evidence="5">Belongs to the cyclophilin-type PPIase family.</text>
</comment>
<dbReference type="InterPro" id="IPR029000">
    <property type="entry name" value="Cyclophilin-like_dom_sf"/>
</dbReference>
<evidence type="ECO:0000256" key="3">
    <source>
        <dbReference type="ARBA" id="ARBA00023110"/>
    </source>
</evidence>
<evidence type="ECO:0000256" key="4">
    <source>
        <dbReference type="ARBA" id="ARBA00023235"/>
    </source>
</evidence>
<dbReference type="CDD" id="cd00317">
    <property type="entry name" value="cyclophilin"/>
    <property type="match status" value="1"/>
</dbReference>
<dbReference type="InterPro" id="IPR020892">
    <property type="entry name" value="Cyclophilin-type_PPIase_CS"/>
</dbReference>
<comment type="catalytic activity">
    <reaction evidence="1 5">
        <text>[protein]-peptidylproline (omega=180) = [protein]-peptidylproline (omega=0)</text>
        <dbReference type="Rhea" id="RHEA:16237"/>
        <dbReference type="Rhea" id="RHEA-COMP:10747"/>
        <dbReference type="Rhea" id="RHEA-COMP:10748"/>
        <dbReference type="ChEBI" id="CHEBI:83833"/>
        <dbReference type="ChEBI" id="CHEBI:83834"/>
        <dbReference type="EC" id="5.2.1.8"/>
    </reaction>
</comment>
<dbReference type="PANTHER" id="PTHR45625">
    <property type="entry name" value="PEPTIDYL-PROLYL CIS-TRANS ISOMERASE-RELATED"/>
    <property type="match status" value="1"/>
</dbReference>
<dbReference type="RefSeq" id="WP_161921478.1">
    <property type="nucleotide sequence ID" value="NZ_JAACYS010000071.1"/>
</dbReference>
<accession>A0ABX0A5C6</accession>
<feature type="signal peptide" evidence="5">
    <location>
        <begin position="1"/>
        <end position="27"/>
    </location>
</feature>
<dbReference type="Gene3D" id="2.40.100.10">
    <property type="entry name" value="Cyclophilin-like"/>
    <property type="match status" value="1"/>
</dbReference>
<keyword evidence="8" id="KW-1185">Reference proteome</keyword>
<dbReference type="Pfam" id="PF00160">
    <property type="entry name" value="Pro_isomerase"/>
    <property type="match status" value="1"/>
</dbReference>
<dbReference type="GO" id="GO:0016853">
    <property type="term" value="F:isomerase activity"/>
    <property type="evidence" value="ECO:0007669"/>
    <property type="project" value="UniProtKB-KW"/>
</dbReference>
<gene>
    <name evidence="7" type="ORF">GW534_13125</name>
</gene>
<dbReference type="PROSITE" id="PS51257">
    <property type="entry name" value="PROKAR_LIPOPROTEIN"/>
    <property type="match status" value="1"/>
</dbReference>
<evidence type="ECO:0000256" key="1">
    <source>
        <dbReference type="ARBA" id="ARBA00000971"/>
    </source>
</evidence>
<protein>
    <recommendedName>
        <fullName evidence="5">Peptidyl-prolyl cis-trans isomerase</fullName>
        <shortName evidence="5">PPIase</shortName>
        <ecNumber evidence="5">5.2.1.8</ecNumber>
    </recommendedName>
</protein>
<name>A0ABX0A5C6_9BACI</name>
<keyword evidence="4 5" id="KW-0413">Isomerase</keyword>